<sequence>MRVPAALRDERSGRVLAFLLVLLIHVGLALLILLLGPTIKLAEMGRNAIEAFNIPAPEAEPEAEPEQAEPPPPAAAPTPQPRPTPQPAQLPTIDAPAPPIDLGVLPIELDIRKIPNRRVEQEVAEAEAETNQPDSKVVSTGRVYGPSLNSTPSFLAGKTLYAAEWHREPTDAELAFYLPKTGIPRGAWATVACRTVANFRVEDCQEMGDSQPGSGLSRAIRNAAWQFRVRPPRVDGRYKVGEWVQIRIDFTEPPPAG</sequence>
<evidence type="ECO:0000256" key="2">
    <source>
        <dbReference type="SAM" id="Phobius"/>
    </source>
</evidence>
<feature type="region of interest" description="Disordered" evidence="1">
    <location>
        <begin position="58"/>
        <end position="95"/>
    </location>
</feature>
<name>A0A841LG42_9SPHN</name>
<evidence type="ECO:0000313" key="4">
    <source>
        <dbReference type="Proteomes" id="UP000538147"/>
    </source>
</evidence>
<keyword evidence="2" id="KW-0472">Membrane</keyword>
<evidence type="ECO:0000313" key="3">
    <source>
        <dbReference type="EMBL" id="MBB6227938.1"/>
    </source>
</evidence>
<feature type="transmembrane region" description="Helical" evidence="2">
    <location>
        <begin position="15"/>
        <end position="36"/>
    </location>
</feature>
<dbReference type="EMBL" id="JACIIV010000014">
    <property type="protein sequence ID" value="MBB6227938.1"/>
    <property type="molecule type" value="Genomic_DNA"/>
</dbReference>
<accession>A0A841LG42</accession>
<gene>
    <name evidence="3" type="ORF">FHS79_002120</name>
</gene>
<keyword evidence="4" id="KW-1185">Reference proteome</keyword>
<keyword evidence="2" id="KW-0812">Transmembrane</keyword>
<dbReference type="RefSeq" id="WP_184199393.1">
    <property type="nucleotide sequence ID" value="NZ_BMOX01000061.1"/>
</dbReference>
<keyword evidence="2" id="KW-1133">Transmembrane helix</keyword>
<dbReference type="AlphaFoldDB" id="A0A841LG42"/>
<evidence type="ECO:0000256" key="1">
    <source>
        <dbReference type="SAM" id="MobiDB-lite"/>
    </source>
</evidence>
<protein>
    <submittedName>
        <fullName evidence="3">Protein TonB</fullName>
    </submittedName>
</protein>
<organism evidence="3 4">
    <name type="scientific">Polymorphobacter multimanifer</name>
    <dbReference type="NCBI Taxonomy" id="1070431"/>
    <lineage>
        <taxon>Bacteria</taxon>
        <taxon>Pseudomonadati</taxon>
        <taxon>Pseudomonadota</taxon>
        <taxon>Alphaproteobacteria</taxon>
        <taxon>Sphingomonadales</taxon>
        <taxon>Sphingosinicellaceae</taxon>
        <taxon>Polymorphobacter</taxon>
    </lineage>
</organism>
<dbReference type="Proteomes" id="UP000538147">
    <property type="component" value="Unassembled WGS sequence"/>
</dbReference>
<proteinExistence type="predicted"/>
<reference evidence="3 4" key="1">
    <citation type="submission" date="2020-08" db="EMBL/GenBank/DDBJ databases">
        <title>Genomic Encyclopedia of Type Strains, Phase IV (KMG-IV): sequencing the most valuable type-strain genomes for metagenomic binning, comparative biology and taxonomic classification.</title>
        <authorList>
            <person name="Goeker M."/>
        </authorList>
    </citation>
    <scope>NUCLEOTIDE SEQUENCE [LARGE SCALE GENOMIC DNA]</scope>
    <source>
        <strain evidence="3 4">DSM 102189</strain>
    </source>
</reference>
<comment type="caution">
    <text evidence="3">The sequence shown here is derived from an EMBL/GenBank/DDBJ whole genome shotgun (WGS) entry which is preliminary data.</text>
</comment>
<feature type="compositionally biased region" description="Pro residues" evidence="1">
    <location>
        <begin position="68"/>
        <end position="88"/>
    </location>
</feature>